<evidence type="ECO:0000256" key="2">
    <source>
        <dbReference type="ARBA" id="ARBA00022840"/>
    </source>
</evidence>
<dbReference type="InterPro" id="IPR002197">
    <property type="entry name" value="HTH_Fis"/>
</dbReference>
<dbReference type="InterPro" id="IPR011006">
    <property type="entry name" value="CheY-like_superfamily"/>
</dbReference>
<dbReference type="CDD" id="cd00009">
    <property type="entry name" value="AAA"/>
    <property type="match status" value="1"/>
</dbReference>
<sequence>MADSLGQSNPLVSETMQTEQRILLVDEQNARQEKLAYLLRFLGEEVESVPLKELDQRLSRTRYRAVLLDEGLLDGEAHSLVQRHARQPVLGLGPSRVSAPNMVGALTEPYSYGQLTELLHYCQVYQRVRHEVSPTSPNQTKLFRSLVGRSEAIAQVRHLISQVAETAASVLVTGESGTGKEVVARNIHYLSAQRDGPFIPVNCGAIPPDLLESELFGHEKGAFTGAISTRKGRFEMAEGGTLFLDEIGDMPPHMQVKILRVLQERSFERVGGNRAIRANVRIVAATHRNLERMIESGDFREDLYYRLNVFPIEMPALRERTDDIPLLLNELVSRIEGEGKGKVRFTKRAIESLVAHPWSGNVRELSNLVERMVILYPGSLVDVNDLPRKYRHLEVPEFSVDYPEEEQEQDVFAALFSGEEQVEVRESRFSSELPEDGLNLKDMLADLEIDMIRQALEQGQHVVARAAELLGMRRTTLVEKMRKYGMNKEG</sequence>
<dbReference type="EMBL" id="BAABLF010000008">
    <property type="protein sequence ID" value="GAA5190423.1"/>
    <property type="molecule type" value="Genomic_DNA"/>
</dbReference>
<dbReference type="Gene3D" id="3.40.50.300">
    <property type="entry name" value="P-loop containing nucleotide triphosphate hydrolases"/>
    <property type="match status" value="1"/>
</dbReference>
<keyword evidence="4" id="KW-0238">DNA-binding</keyword>
<dbReference type="Pfam" id="PF02954">
    <property type="entry name" value="HTH_8"/>
    <property type="match status" value="1"/>
</dbReference>
<dbReference type="InterPro" id="IPR027417">
    <property type="entry name" value="P-loop_NTPase"/>
</dbReference>
<dbReference type="InterPro" id="IPR025943">
    <property type="entry name" value="Sigma_54_int_dom_ATP-bd_2"/>
</dbReference>
<evidence type="ECO:0000256" key="4">
    <source>
        <dbReference type="ARBA" id="ARBA00023125"/>
    </source>
</evidence>
<keyword evidence="2" id="KW-0067">ATP-binding</keyword>
<dbReference type="PANTHER" id="PTHR32071">
    <property type="entry name" value="TRANSCRIPTIONAL REGULATORY PROTEIN"/>
    <property type="match status" value="1"/>
</dbReference>
<proteinExistence type="predicted"/>
<dbReference type="Pfam" id="PF25601">
    <property type="entry name" value="AAA_lid_14"/>
    <property type="match status" value="1"/>
</dbReference>
<gene>
    <name evidence="7" type="ORF">GCM10025772_15020</name>
</gene>
<dbReference type="InterPro" id="IPR025662">
    <property type="entry name" value="Sigma_54_int_dom_ATP-bd_1"/>
</dbReference>
<dbReference type="InterPro" id="IPR003593">
    <property type="entry name" value="AAA+_ATPase"/>
</dbReference>
<evidence type="ECO:0000313" key="7">
    <source>
        <dbReference type="EMBL" id="GAA5190423.1"/>
    </source>
</evidence>
<comment type="caution">
    <text evidence="7">The sequence shown here is derived from an EMBL/GenBank/DDBJ whole genome shotgun (WGS) entry which is preliminary data.</text>
</comment>
<keyword evidence="1" id="KW-0547">Nucleotide-binding</keyword>
<evidence type="ECO:0000313" key="8">
    <source>
        <dbReference type="Proteomes" id="UP001501600"/>
    </source>
</evidence>
<dbReference type="PRINTS" id="PR01590">
    <property type="entry name" value="HTHFIS"/>
</dbReference>
<dbReference type="SUPFAM" id="SSF52540">
    <property type="entry name" value="P-loop containing nucleoside triphosphate hydrolases"/>
    <property type="match status" value="1"/>
</dbReference>
<dbReference type="Gene3D" id="1.10.10.60">
    <property type="entry name" value="Homeodomain-like"/>
    <property type="match status" value="1"/>
</dbReference>
<dbReference type="InterPro" id="IPR002078">
    <property type="entry name" value="Sigma_54_int"/>
</dbReference>
<dbReference type="Pfam" id="PF00158">
    <property type="entry name" value="Sigma54_activat"/>
    <property type="match status" value="1"/>
</dbReference>
<dbReference type="SUPFAM" id="SSF46689">
    <property type="entry name" value="Homeodomain-like"/>
    <property type="match status" value="1"/>
</dbReference>
<reference evidence="8" key="1">
    <citation type="journal article" date="2019" name="Int. J. Syst. Evol. Microbiol.">
        <title>The Global Catalogue of Microorganisms (GCM) 10K type strain sequencing project: providing services to taxonomists for standard genome sequencing and annotation.</title>
        <authorList>
            <consortium name="The Broad Institute Genomics Platform"/>
            <consortium name="The Broad Institute Genome Sequencing Center for Infectious Disease"/>
            <person name="Wu L."/>
            <person name="Ma J."/>
        </authorList>
    </citation>
    <scope>NUCLEOTIDE SEQUENCE [LARGE SCALE GENOMIC DNA]</scope>
    <source>
        <strain evidence="8">JCM 18720</strain>
    </source>
</reference>
<organism evidence="7 8">
    <name type="scientific">Ferrimonas gelatinilytica</name>
    <dbReference type="NCBI Taxonomy" id="1255257"/>
    <lineage>
        <taxon>Bacteria</taxon>
        <taxon>Pseudomonadati</taxon>
        <taxon>Pseudomonadota</taxon>
        <taxon>Gammaproteobacteria</taxon>
        <taxon>Alteromonadales</taxon>
        <taxon>Ferrimonadaceae</taxon>
        <taxon>Ferrimonas</taxon>
    </lineage>
</organism>
<dbReference type="PANTHER" id="PTHR32071:SF117">
    <property type="entry name" value="PTS-DEPENDENT DIHYDROXYACETONE KINASE OPERON REGULATORY PROTEIN-RELATED"/>
    <property type="match status" value="1"/>
</dbReference>
<name>A0ABP9S222_9GAMM</name>
<accession>A0ABP9S222</accession>
<dbReference type="PROSITE" id="PS00676">
    <property type="entry name" value="SIGMA54_INTERACT_2"/>
    <property type="match status" value="1"/>
</dbReference>
<dbReference type="SUPFAM" id="SSF52172">
    <property type="entry name" value="CheY-like"/>
    <property type="match status" value="1"/>
</dbReference>
<evidence type="ECO:0000256" key="5">
    <source>
        <dbReference type="ARBA" id="ARBA00023163"/>
    </source>
</evidence>
<evidence type="ECO:0000256" key="3">
    <source>
        <dbReference type="ARBA" id="ARBA00023015"/>
    </source>
</evidence>
<dbReference type="PROSITE" id="PS00675">
    <property type="entry name" value="SIGMA54_INTERACT_1"/>
    <property type="match status" value="1"/>
</dbReference>
<dbReference type="InterPro" id="IPR010518">
    <property type="entry name" value="FleQ"/>
</dbReference>
<dbReference type="InterPro" id="IPR009057">
    <property type="entry name" value="Homeodomain-like_sf"/>
</dbReference>
<evidence type="ECO:0000259" key="6">
    <source>
        <dbReference type="PROSITE" id="PS50045"/>
    </source>
</evidence>
<dbReference type="PROSITE" id="PS50045">
    <property type="entry name" value="SIGMA54_INTERACT_4"/>
    <property type="match status" value="1"/>
</dbReference>
<keyword evidence="3" id="KW-0805">Transcription regulation</keyword>
<evidence type="ECO:0000256" key="1">
    <source>
        <dbReference type="ARBA" id="ARBA00022741"/>
    </source>
</evidence>
<dbReference type="Gene3D" id="3.40.50.2300">
    <property type="match status" value="1"/>
</dbReference>
<dbReference type="InterPro" id="IPR058031">
    <property type="entry name" value="AAA_lid_NorR"/>
</dbReference>
<dbReference type="Gene3D" id="1.10.8.60">
    <property type="match status" value="1"/>
</dbReference>
<protein>
    <submittedName>
        <fullName evidence="7">Sigma-54-dependent Fis family transcriptional regulator</fullName>
    </submittedName>
</protein>
<dbReference type="SMART" id="SM00382">
    <property type="entry name" value="AAA"/>
    <property type="match status" value="1"/>
</dbReference>
<dbReference type="Pfam" id="PF06490">
    <property type="entry name" value="FleQ"/>
    <property type="match status" value="1"/>
</dbReference>
<keyword evidence="8" id="KW-1185">Reference proteome</keyword>
<dbReference type="Proteomes" id="UP001501600">
    <property type="component" value="Unassembled WGS sequence"/>
</dbReference>
<feature type="domain" description="Sigma-54 factor interaction" evidence="6">
    <location>
        <begin position="146"/>
        <end position="374"/>
    </location>
</feature>
<keyword evidence="5" id="KW-0804">Transcription</keyword>